<keyword evidence="4" id="KW-0234">DNA repair</keyword>
<evidence type="ECO:0000313" key="7">
    <source>
        <dbReference type="Proteomes" id="UP000076268"/>
    </source>
</evidence>
<sequence>MQTVTTKLFEYGQTEIDYLTNVDQTLGAAIERMGRVEREVIPDLFTALVHSMVGQQISVKAAHTIWCRMQERFADITPQAMATATVEAIQQCGMTTRKAGYIKSIGETVTRGEINLAELYELPDDTVIKRLSTLRGIGVWTAEMLLLNSLERPNVVSWGDLAIRRGMINLYGLTGISKQQFAQYKKRYSPYGSVASLYLWQLSVDR</sequence>
<evidence type="ECO:0000256" key="3">
    <source>
        <dbReference type="ARBA" id="ARBA00022763"/>
    </source>
</evidence>
<dbReference type="OrthoDB" id="9785929at2"/>
<dbReference type="STRING" id="1794912.AXX12_14395"/>
<dbReference type="InterPro" id="IPR051912">
    <property type="entry name" value="Alkylbase_DNA_Glycosylase/TA"/>
</dbReference>
<comment type="caution">
    <text evidence="6">The sequence shown here is derived from an EMBL/GenBank/DDBJ whole genome shotgun (WGS) entry which is preliminary data.</text>
</comment>
<accession>A0A154BN57</accession>
<dbReference type="Pfam" id="PF00730">
    <property type="entry name" value="HhH-GPD"/>
    <property type="match status" value="1"/>
</dbReference>
<organism evidence="6 7">
    <name type="scientific">Anaerosporomusa subterranea</name>
    <dbReference type="NCBI Taxonomy" id="1794912"/>
    <lineage>
        <taxon>Bacteria</taxon>
        <taxon>Bacillati</taxon>
        <taxon>Bacillota</taxon>
        <taxon>Negativicutes</taxon>
        <taxon>Acetonemataceae</taxon>
        <taxon>Anaerosporomusa</taxon>
    </lineage>
</organism>
<dbReference type="GO" id="GO:0005737">
    <property type="term" value="C:cytoplasm"/>
    <property type="evidence" value="ECO:0007669"/>
    <property type="project" value="TreeGrafter"/>
</dbReference>
<dbReference type="InterPro" id="IPR003265">
    <property type="entry name" value="HhH-GPD_domain"/>
</dbReference>
<dbReference type="GO" id="GO:0032993">
    <property type="term" value="C:protein-DNA complex"/>
    <property type="evidence" value="ECO:0007669"/>
    <property type="project" value="TreeGrafter"/>
</dbReference>
<dbReference type="PANTHER" id="PTHR43003:SF5">
    <property type="entry name" value="DNA-3-METHYLADENINE GLYCOSYLASE"/>
    <property type="match status" value="1"/>
</dbReference>
<dbReference type="RefSeq" id="WP_066245051.1">
    <property type="nucleotide sequence ID" value="NZ_LSGP01000025.1"/>
</dbReference>
<evidence type="ECO:0000256" key="1">
    <source>
        <dbReference type="ARBA" id="ARBA00000086"/>
    </source>
</evidence>
<evidence type="ECO:0000259" key="5">
    <source>
        <dbReference type="SMART" id="SM00478"/>
    </source>
</evidence>
<protein>
    <recommendedName>
        <fullName evidence="2">DNA-3-methyladenine glycosylase II</fullName>
        <ecNumber evidence="2">3.2.2.21</ecNumber>
    </recommendedName>
</protein>
<proteinExistence type="predicted"/>
<dbReference type="Gene3D" id="1.10.1670.40">
    <property type="match status" value="1"/>
</dbReference>
<dbReference type="Gene3D" id="1.10.340.30">
    <property type="entry name" value="Hypothetical protein, domain 2"/>
    <property type="match status" value="1"/>
</dbReference>
<dbReference type="AlphaFoldDB" id="A0A154BN57"/>
<dbReference type="PANTHER" id="PTHR43003">
    <property type="entry name" value="DNA-3-METHYLADENINE GLYCOSYLASE"/>
    <property type="match status" value="1"/>
</dbReference>
<dbReference type="GO" id="GO:0006307">
    <property type="term" value="P:DNA alkylation repair"/>
    <property type="evidence" value="ECO:0007669"/>
    <property type="project" value="TreeGrafter"/>
</dbReference>
<evidence type="ECO:0000256" key="2">
    <source>
        <dbReference type="ARBA" id="ARBA00012000"/>
    </source>
</evidence>
<dbReference type="CDD" id="cd00056">
    <property type="entry name" value="ENDO3c"/>
    <property type="match status" value="1"/>
</dbReference>
<keyword evidence="3" id="KW-0227">DNA damage</keyword>
<keyword evidence="6" id="KW-0378">Hydrolase</keyword>
<name>A0A154BN57_ANASB</name>
<dbReference type="SMART" id="SM00478">
    <property type="entry name" value="ENDO3c"/>
    <property type="match status" value="1"/>
</dbReference>
<feature type="domain" description="HhH-GPD" evidence="5">
    <location>
        <begin position="53"/>
        <end position="204"/>
    </location>
</feature>
<dbReference type="GO" id="GO:0008725">
    <property type="term" value="F:DNA-3-methyladenine glycosylase activity"/>
    <property type="evidence" value="ECO:0007669"/>
    <property type="project" value="TreeGrafter"/>
</dbReference>
<dbReference type="GO" id="GO:0006285">
    <property type="term" value="P:base-excision repair, AP site formation"/>
    <property type="evidence" value="ECO:0007669"/>
    <property type="project" value="TreeGrafter"/>
</dbReference>
<dbReference type="EMBL" id="LSGP01000025">
    <property type="protein sequence ID" value="KYZ75341.1"/>
    <property type="molecule type" value="Genomic_DNA"/>
</dbReference>
<dbReference type="GO" id="GO:0043916">
    <property type="term" value="F:DNA-7-methylguanine glycosylase activity"/>
    <property type="evidence" value="ECO:0007669"/>
    <property type="project" value="TreeGrafter"/>
</dbReference>
<dbReference type="GO" id="GO:0032131">
    <property type="term" value="F:alkylated DNA binding"/>
    <property type="evidence" value="ECO:0007669"/>
    <property type="project" value="TreeGrafter"/>
</dbReference>
<keyword evidence="7" id="KW-1185">Reference proteome</keyword>
<evidence type="ECO:0000256" key="4">
    <source>
        <dbReference type="ARBA" id="ARBA00023204"/>
    </source>
</evidence>
<dbReference type="InterPro" id="IPR011257">
    <property type="entry name" value="DNA_glycosylase"/>
</dbReference>
<gene>
    <name evidence="6" type="ORF">AXX12_14395</name>
</gene>
<dbReference type="EC" id="3.2.2.21" evidence="2"/>
<comment type="catalytic activity">
    <reaction evidence="1">
        <text>Hydrolysis of alkylated DNA, releasing 3-methyladenine, 3-methylguanine, 7-methylguanine and 7-methyladenine.</text>
        <dbReference type="EC" id="3.2.2.21"/>
    </reaction>
</comment>
<reference evidence="6 7" key="1">
    <citation type="submission" date="2016-02" db="EMBL/GenBank/DDBJ databases">
        <title>Anaerosporomusa subterraneum gen. nov., sp. nov., a spore-forming obligate anaerobe isolated from saprolite.</title>
        <authorList>
            <person name="Choi J.K."/>
            <person name="Shah M."/>
            <person name="Yee N."/>
        </authorList>
    </citation>
    <scope>NUCLEOTIDE SEQUENCE [LARGE SCALE GENOMIC DNA]</scope>
    <source>
        <strain evidence="6 7">RU4</strain>
    </source>
</reference>
<dbReference type="Proteomes" id="UP000076268">
    <property type="component" value="Unassembled WGS sequence"/>
</dbReference>
<keyword evidence="6" id="KW-0326">Glycosidase</keyword>
<evidence type="ECO:0000313" key="6">
    <source>
        <dbReference type="EMBL" id="KYZ75341.1"/>
    </source>
</evidence>
<dbReference type="SUPFAM" id="SSF48150">
    <property type="entry name" value="DNA-glycosylase"/>
    <property type="match status" value="1"/>
</dbReference>